<dbReference type="InterPro" id="IPR037523">
    <property type="entry name" value="VOC_core"/>
</dbReference>
<feature type="domain" description="VOC" evidence="1">
    <location>
        <begin position="138"/>
        <end position="263"/>
    </location>
</feature>
<gene>
    <name evidence="2" type="ORF">RM572_23635</name>
</gene>
<dbReference type="InterPro" id="IPR004360">
    <property type="entry name" value="Glyas_Fos-R_dOase_dom"/>
</dbReference>
<dbReference type="PANTHER" id="PTHR33993">
    <property type="entry name" value="GLYOXALASE-RELATED"/>
    <property type="match status" value="1"/>
</dbReference>
<feature type="domain" description="VOC" evidence="1">
    <location>
        <begin position="10"/>
        <end position="123"/>
    </location>
</feature>
<dbReference type="EMBL" id="JAVREQ010000026">
    <property type="protein sequence ID" value="MDT0381757.1"/>
    <property type="molecule type" value="Genomic_DNA"/>
</dbReference>
<dbReference type="InterPro" id="IPR052164">
    <property type="entry name" value="Anthracycline_SecMetBiosynth"/>
</dbReference>
<protein>
    <submittedName>
        <fullName evidence="2">VOC family protein</fullName>
    </submittedName>
</protein>
<dbReference type="Gene3D" id="3.10.180.10">
    <property type="entry name" value="2,3-Dihydroxybiphenyl 1,2-Dioxygenase, domain 1"/>
    <property type="match status" value="2"/>
</dbReference>
<comment type="caution">
    <text evidence="2">The sequence shown here is derived from an EMBL/GenBank/DDBJ whole genome shotgun (WGS) entry which is preliminary data.</text>
</comment>
<sequence length="268" mass="28655">MITTDFVNGSPCWLDLGAPDVDAAASFYSGVFDWEYQSFGPDAEGYGAFRKDGSTVGAVGKLTEEGARSAWMVYFRTDDAKAVAQQVESAGGALRGEPMDAGPWGTMAQLTDPQGGQFAVWQQGAESSGLERVDDTGSLGWIELYTPDAGGAKDFYRGLFGWQYEDMPMPGDDSMTYTLITPAGKEAERMHGGLMQMPADQLPQTGGKAYWHPVFGTDDCDATVARVRQHGGDLLMGPEDAEGVGRMAVCTDQNGAEFVVLKPAPMEG</sequence>
<evidence type="ECO:0000313" key="2">
    <source>
        <dbReference type="EMBL" id="MDT0381757.1"/>
    </source>
</evidence>
<dbReference type="RefSeq" id="WP_311675430.1">
    <property type="nucleotide sequence ID" value="NZ_JAVREQ010000026.1"/>
</dbReference>
<evidence type="ECO:0000313" key="3">
    <source>
        <dbReference type="Proteomes" id="UP001183414"/>
    </source>
</evidence>
<dbReference type="PROSITE" id="PS51819">
    <property type="entry name" value="VOC"/>
    <property type="match status" value="2"/>
</dbReference>
<keyword evidence="3" id="KW-1185">Reference proteome</keyword>
<dbReference type="CDD" id="cd07247">
    <property type="entry name" value="SgaA_N_like"/>
    <property type="match status" value="2"/>
</dbReference>
<organism evidence="2 3">
    <name type="scientific">Streptomyces hazeniae</name>
    <dbReference type="NCBI Taxonomy" id="3075538"/>
    <lineage>
        <taxon>Bacteria</taxon>
        <taxon>Bacillati</taxon>
        <taxon>Actinomycetota</taxon>
        <taxon>Actinomycetes</taxon>
        <taxon>Kitasatosporales</taxon>
        <taxon>Streptomycetaceae</taxon>
        <taxon>Streptomyces</taxon>
    </lineage>
</organism>
<evidence type="ECO:0000259" key="1">
    <source>
        <dbReference type="PROSITE" id="PS51819"/>
    </source>
</evidence>
<reference evidence="3" key="1">
    <citation type="submission" date="2023-07" db="EMBL/GenBank/DDBJ databases">
        <title>30 novel species of actinomycetes from the DSMZ collection.</title>
        <authorList>
            <person name="Nouioui I."/>
        </authorList>
    </citation>
    <scope>NUCLEOTIDE SEQUENCE [LARGE SCALE GENOMIC DNA]</scope>
    <source>
        <strain evidence="3">DSM 42041</strain>
    </source>
</reference>
<dbReference type="InterPro" id="IPR029068">
    <property type="entry name" value="Glyas_Bleomycin-R_OHBP_Dase"/>
</dbReference>
<dbReference type="SUPFAM" id="SSF54593">
    <property type="entry name" value="Glyoxalase/Bleomycin resistance protein/Dihydroxybiphenyl dioxygenase"/>
    <property type="match status" value="2"/>
</dbReference>
<name>A0ABU2NZ10_9ACTN</name>
<dbReference type="Proteomes" id="UP001183414">
    <property type="component" value="Unassembled WGS sequence"/>
</dbReference>
<dbReference type="Pfam" id="PF00903">
    <property type="entry name" value="Glyoxalase"/>
    <property type="match status" value="2"/>
</dbReference>
<accession>A0ABU2NZ10</accession>
<proteinExistence type="predicted"/>
<dbReference type="PANTHER" id="PTHR33993:SF10">
    <property type="entry name" value="CONSERVED PROTEIN"/>
    <property type="match status" value="1"/>
</dbReference>